<keyword evidence="3" id="KW-0012">Acyltransferase</keyword>
<evidence type="ECO:0000313" key="6">
    <source>
        <dbReference type="Proteomes" id="UP000602647"/>
    </source>
</evidence>
<dbReference type="EC" id="2.3.1.39" evidence="1"/>
<comment type="catalytic activity">
    <reaction evidence="4">
        <text>holo-[ACP] + malonyl-CoA = malonyl-[ACP] + CoA</text>
        <dbReference type="Rhea" id="RHEA:41792"/>
        <dbReference type="Rhea" id="RHEA-COMP:9623"/>
        <dbReference type="Rhea" id="RHEA-COMP:9685"/>
        <dbReference type="ChEBI" id="CHEBI:57287"/>
        <dbReference type="ChEBI" id="CHEBI:57384"/>
        <dbReference type="ChEBI" id="CHEBI:64479"/>
        <dbReference type="ChEBI" id="CHEBI:78449"/>
        <dbReference type="EC" id="2.3.1.39"/>
    </reaction>
</comment>
<dbReference type="PANTHER" id="PTHR42681:SF1">
    <property type="entry name" value="MALONYL-COA-ACYL CARRIER PROTEIN TRANSACYLASE, MITOCHONDRIAL"/>
    <property type="match status" value="1"/>
</dbReference>
<proteinExistence type="predicted"/>
<protein>
    <recommendedName>
        <fullName evidence="1">[acyl-carrier-protein] S-malonyltransferase</fullName>
        <ecNumber evidence="1">2.3.1.39</ecNumber>
    </recommendedName>
</protein>
<dbReference type="Proteomes" id="UP000602647">
    <property type="component" value="Unassembled WGS sequence"/>
</dbReference>
<accession>A0A923NM82</accession>
<dbReference type="AlphaFoldDB" id="A0A923NM82"/>
<dbReference type="PANTHER" id="PTHR42681">
    <property type="entry name" value="MALONYL-COA-ACYL CARRIER PROTEIN TRANSACYLASE, MITOCHONDRIAL"/>
    <property type="match status" value="1"/>
</dbReference>
<name>A0A923NM82_9FIRM</name>
<evidence type="ECO:0000256" key="3">
    <source>
        <dbReference type="ARBA" id="ARBA00023315"/>
    </source>
</evidence>
<dbReference type="GO" id="GO:0004314">
    <property type="term" value="F:[acyl-carrier-protein] S-malonyltransferase activity"/>
    <property type="evidence" value="ECO:0007669"/>
    <property type="project" value="UniProtKB-EC"/>
</dbReference>
<evidence type="ECO:0000313" key="5">
    <source>
        <dbReference type="EMBL" id="MBC6679742.1"/>
    </source>
</evidence>
<evidence type="ECO:0000256" key="4">
    <source>
        <dbReference type="ARBA" id="ARBA00048462"/>
    </source>
</evidence>
<dbReference type="GO" id="GO:0005829">
    <property type="term" value="C:cytosol"/>
    <property type="evidence" value="ECO:0007669"/>
    <property type="project" value="TreeGrafter"/>
</dbReference>
<dbReference type="Gene3D" id="3.40.366.10">
    <property type="entry name" value="Malonyl-Coenzyme A Acyl Carrier Protein, domain 2"/>
    <property type="match status" value="1"/>
</dbReference>
<dbReference type="RefSeq" id="WP_187302846.1">
    <property type="nucleotide sequence ID" value="NZ_JACRYT010000006.1"/>
</dbReference>
<evidence type="ECO:0000256" key="1">
    <source>
        <dbReference type="ARBA" id="ARBA00013258"/>
    </source>
</evidence>
<dbReference type="InterPro" id="IPR001227">
    <property type="entry name" value="Ac_transferase_dom_sf"/>
</dbReference>
<reference evidence="5" key="1">
    <citation type="submission" date="2020-08" db="EMBL/GenBank/DDBJ databases">
        <title>Genome public.</title>
        <authorList>
            <person name="Liu C."/>
            <person name="Sun Q."/>
        </authorList>
    </citation>
    <scope>NUCLEOTIDE SEQUENCE</scope>
    <source>
        <strain evidence="5">BX12</strain>
    </source>
</reference>
<gene>
    <name evidence="5" type="ORF">H9L42_07870</name>
</gene>
<keyword evidence="6" id="KW-1185">Reference proteome</keyword>
<dbReference type="EMBL" id="JACRYT010000006">
    <property type="protein sequence ID" value="MBC6679742.1"/>
    <property type="molecule type" value="Genomic_DNA"/>
</dbReference>
<dbReference type="InterPro" id="IPR050858">
    <property type="entry name" value="Mal-CoA-ACP_Trans/PKS_FabD"/>
</dbReference>
<comment type="caution">
    <text evidence="5">The sequence shown here is derived from an EMBL/GenBank/DDBJ whole genome shotgun (WGS) entry which is preliminary data.</text>
</comment>
<keyword evidence="2" id="KW-0808">Transferase</keyword>
<dbReference type="Gene3D" id="3.30.70.250">
    <property type="entry name" value="Malonyl-CoA ACP transacylase, ACP-binding"/>
    <property type="match status" value="1"/>
</dbReference>
<dbReference type="SUPFAM" id="SSF52151">
    <property type="entry name" value="FabD/lysophospholipase-like"/>
    <property type="match status" value="1"/>
</dbReference>
<evidence type="ECO:0000256" key="2">
    <source>
        <dbReference type="ARBA" id="ARBA00022679"/>
    </source>
</evidence>
<dbReference type="GO" id="GO:0006633">
    <property type="term" value="P:fatty acid biosynthetic process"/>
    <property type="evidence" value="ECO:0007669"/>
    <property type="project" value="TreeGrafter"/>
</dbReference>
<dbReference type="InterPro" id="IPR016035">
    <property type="entry name" value="Acyl_Trfase/lysoPLipase"/>
</dbReference>
<organism evidence="5 6">
    <name type="scientific">Zhenpiania hominis</name>
    <dbReference type="NCBI Taxonomy" id="2763644"/>
    <lineage>
        <taxon>Bacteria</taxon>
        <taxon>Bacillati</taxon>
        <taxon>Bacillota</taxon>
        <taxon>Clostridia</taxon>
        <taxon>Peptostreptococcales</taxon>
        <taxon>Anaerovoracaceae</taxon>
        <taxon>Zhenpiania</taxon>
    </lineage>
</organism>
<sequence length="299" mass="34791">MYRNLVLLFDGIGEVIGEKTLGKDPVITERYLRMRKHFQEVIEKELNEFPRRSEEEENHVKEWIDKYLYDCCMYERWKPYMEVEAAVPYSIGLITALACLQGIRIEDGIRLIVSSYFYSKGKGEKEMMLMMVAGFEKREIAAMIEQARETGNVFQAAELGDIYMLLSGLKDSMEKLYPVFIENGAMKTAKLPAPVAYHTPLAKKHIQEFESCVRDIEVKDIRIPICSMYSNQMLCRKEQLQRELVINLYRKMNAAGCIEAIMQKRERIFFEIGAGKSLYKIYRSINGEINILKNLREGN</sequence>